<dbReference type="GO" id="GO:0005886">
    <property type="term" value="C:plasma membrane"/>
    <property type="evidence" value="ECO:0007669"/>
    <property type="project" value="UniProtKB-SubCell"/>
</dbReference>
<evidence type="ECO:0000256" key="11">
    <source>
        <dbReference type="ARBA" id="ARBA00022734"/>
    </source>
</evidence>
<dbReference type="InterPro" id="IPR050258">
    <property type="entry name" value="Leguminous_Lectin"/>
</dbReference>
<dbReference type="CDD" id="cd06899">
    <property type="entry name" value="lectin_legume_LecRK_Arcelin_ConA"/>
    <property type="match status" value="1"/>
</dbReference>
<keyword evidence="26" id="KW-1185">Reference proteome</keyword>
<evidence type="ECO:0000256" key="14">
    <source>
        <dbReference type="ARBA" id="ARBA00022840"/>
    </source>
</evidence>
<evidence type="ECO:0000256" key="5">
    <source>
        <dbReference type="ARBA" id="ARBA00012513"/>
    </source>
</evidence>
<keyword evidence="8" id="KW-0808">Transferase</keyword>
<accession>A0ABC8KIH8</accession>
<dbReference type="Pfam" id="PF00139">
    <property type="entry name" value="Lectin_legB"/>
    <property type="match status" value="1"/>
</dbReference>
<dbReference type="InterPro" id="IPR001220">
    <property type="entry name" value="Legume_lectin_dom"/>
</dbReference>
<evidence type="ECO:0000259" key="24">
    <source>
        <dbReference type="Pfam" id="PF00139"/>
    </source>
</evidence>
<evidence type="ECO:0000256" key="12">
    <source>
        <dbReference type="ARBA" id="ARBA00022741"/>
    </source>
</evidence>
<evidence type="ECO:0000256" key="4">
    <source>
        <dbReference type="ARBA" id="ARBA00010217"/>
    </source>
</evidence>
<dbReference type="SUPFAM" id="SSF49899">
    <property type="entry name" value="Concanavalin A-like lectins/glucanases"/>
    <property type="match status" value="1"/>
</dbReference>
<keyword evidence="11" id="KW-0430">Lectin</keyword>
<feature type="domain" description="Legume lectin" evidence="24">
    <location>
        <begin position="26"/>
        <end position="247"/>
    </location>
</feature>
<feature type="binding site" evidence="21">
    <location>
        <position position="359"/>
    </location>
    <ligand>
        <name>ATP</name>
        <dbReference type="ChEBI" id="CHEBI:30616"/>
    </ligand>
</feature>
<comment type="catalytic activity">
    <reaction evidence="19">
        <text>L-threonyl-[protein] + ATP = O-phospho-L-threonyl-[protein] + ADP + H(+)</text>
        <dbReference type="Rhea" id="RHEA:46608"/>
        <dbReference type="Rhea" id="RHEA-COMP:11060"/>
        <dbReference type="Rhea" id="RHEA-COMP:11605"/>
        <dbReference type="ChEBI" id="CHEBI:15378"/>
        <dbReference type="ChEBI" id="CHEBI:30013"/>
        <dbReference type="ChEBI" id="CHEBI:30616"/>
        <dbReference type="ChEBI" id="CHEBI:61977"/>
        <dbReference type="ChEBI" id="CHEBI:456216"/>
        <dbReference type="EC" id="2.7.11.1"/>
    </reaction>
</comment>
<evidence type="ECO:0000256" key="15">
    <source>
        <dbReference type="ARBA" id="ARBA00022989"/>
    </source>
</evidence>
<sequence>MSSKLISQVIFLILVLLCCTEYTNGKLIMQGSSGFVKGFRTLTSTKKHAYGQAFHDEILQFKNSNGTMTSFSVTFFFVIVPEHKHKGSHGMAFVISPTRGITNASADQYLGIFNEANNGNTSNHIFAVELDINKDDEFGDINDNHVGININGMRSIVSAPAGYYDQEGHFRNLSLISGNLLRLTILYSHKDTQINVTLSSPEEAYYPTKPLLSLSQDLSPYFLDKMYAGFSASTGSVGAMHYMWIWFINGYITIPDLDLGIPTFPPYPITKTKAALIVLVTALALALFAALVASALSFFFYKRHMKVMEVLEEWEIECGPHRFAYKELFKATNGFKQLLGKGGFGQVEEVRPDMATVVKILDGVSELPNNLLDIVRTEKLGRWYETYGNVLDVEVTMESGGDLTVTEPLTSVGR</sequence>
<comment type="similarity">
    <text evidence="3">In the N-terminal section; belongs to the leguminous lectin family.</text>
</comment>
<dbReference type="GO" id="GO:0030246">
    <property type="term" value="F:carbohydrate binding"/>
    <property type="evidence" value="ECO:0007669"/>
    <property type="project" value="UniProtKB-KW"/>
</dbReference>
<evidence type="ECO:0000256" key="23">
    <source>
        <dbReference type="SAM" id="SignalP"/>
    </source>
</evidence>
<evidence type="ECO:0000256" key="21">
    <source>
        <dbReference type="PROSITE-ProRule" id="PRU10141"/>
    </source>
</evidence>
<comment type="caution">
    <text evidence="25">The sequence shown here is derived from an EMBL/GenBank/DDBJ whole genome shotgun (WGS) entry which is preliminary data.</text>
</comment>
<name>A0ABC8KIH8_ERUVS</name>
<dbReference type="PROSITE" id="PS00107">
    <property type="entry name" value="PROTEIN_KINASE_ATP"/>
    <property type="match status" value="1"/>
</dbReference>
<keyword evidence="9 22" id="KW-0812">Transmembrane</keyword>
<keyword evidence="18" id="KW-0325">Glycoprotein</keyword>
<keyword evidence="15 22" id="KW-1133">Transmembrane helix</keyword>
<evidence type="ECO:0000256" key="10">
    <source>
        <dbReference type="ARBA" id="ARBA00022729"/>
    </source>
</evidence>
<evidence type="ECO:0000313" key="26">
    <source>
        <dbReference type="Proteomes" id="UP001642260"/>
    </source>
</evidence>
<evidence type="ECO:0000256" key="19">
    <source>
        <dbReference type="ARBA" id="ARBA00047899"/>
    </source>
</evidence>
<evidence type="ECO:0000256" key="18">
    <source>
        <dbReference type="ARBA" id="ARBA00023180"/>
    </source>
</evidence>
<organism evidence="25 26">
    <name type="scientific">Eruca vesicaria subsp. sativa</name>
    <name type="common">Garden rocket</name>
    <name type="synonym">Eruca sativa</name>
    <dbReference type="NCBI Taxonomy" id="29727"/>
    <lineage>
        <taxon>Eukaryota</taxon>
        <taxon>Viridiplantae</taxon>
        <taxon>Streptophyta</taxon>
        <taxon>Embryophyta</taxon>
        <taxon>Tracheophyta</taxon>
        <taxon>Spermatophyta</taxon>
        <taxon>Magnoliopsida</taxon>
        <taxon>eudicotyledons</taxon>
        <taxon>Gunneridae</taxon>
        <taxon>Pentapetalae</taxon>
        <taxon>rosids</taxon>
        <taxon>malvids</taxon>
        <taxon>Brassicales</taxon>
        <taxon>Brassicaceae</taxon>
        <taxon>Brassiceae</taxon>
        <taxon>Eruca</taxon>
    </lineage>
</organism>
<keyword evidence="12 21" id="KW-0547">Nucleotide-binding</keyword>
<keyword evidence="16 22" id="KW-0472">Membrane</keyword>
<evidence type="ECO:0000256" key="13">
    <source>
        <dbReference type="ARBA" id="ARBA00022777"/>
    </source>
</evidence>
<dbReference type="GO" id="GO:0004674">
    <property type="term" value="F:protein serine/threonine kinase activity"/>
    <property type="evidence" value="ECO:0007669"/>
    <property type="project" value="UniProtKB-KW"/>
</dbReference>
<dbReference type="InterPro" id="IPR017441">
    <property type="entry name" value="Protein_kinase_ATP_BS"/>
</dbReference>
<keyword evidence="13" id="KW-0418">Kinase</keyword>
<feature type="chain" id="PRO_5044885012" description="non-specific serine/threonine protein kinase" evidence="23">
    <location>
        <begin position="26"/>
        <end position="414"/>
    </location>
</feature>
<evidence type="ECO:0000256" key="16">
    <source>
        <dbReference type="ARBA" id="ARBA00023136"/>
    </source>
</evidence>
<keyword evidence="6" id="KW-1003">Cell membrane</keyword>
<dbReference type="GO" id="GO:0005524">
    <property type="term" value="F:ATP binding"/>
    <property type="evidence" value="ECO:0007669"/>
    <property type="project" value="UniProtKB-UniRule"/>
</dbReference>
<comment type="subcellular location">
    <subcellularLocation>
        <location evidence="1">Cell membrane</location>
        <topology evidence="1">Single-pass type I membrane protein</topology>
    </subcellularLocation>
</comment>
<evidence type="ECO:0000256" key="7">
    <source>
        <dbReference type="ARBA" id="ARBA00022527"/>
    </source>
</evidence>
<evidence type="ECO:0000256" key="22">
    <source>
        <dbReference type="SAM" id="Phobius"/>
    </source>
</evidence>
<evidence type="ECO:0000256" key="9">
    <source>
        <dbReference type="ARBA" id="ARBA00022692"/>
    </source>
</evidence>
<feature type="transmembrane region" description="Helical" evidence="22">
    <location>
        <begin position="274"/>
        <end position="301"/>
    </location>
</feature>
<comment type="similarity">
    <text evidence="4">In the C-terminal section; belongs to the protein kinase superfamily. Ser/Thr protein kinase family.</text>
</comment>
<reference evidence="25 26" key="1">
    <citation type="submission" date="2022-03" db="EMBL/GenBank/DDBJ databases">
        <authorList>
            <person name="Macdonald S."/>
            <person name="Ahmed S."/>
            <person name="Newling K."/>
        </authorList>
    </citation>
    <scope>NUCLEOTIDE SEQUENCE [LARGE SCALE GENOMIC DNA]</scope>
</reference>
<keyword evidence="14 21" id="KW-0067">ATP-binding</keyword>
<dbReference type="PANTHER" id="PTHR32401">
    <property type="entry name" value="CONCANAVALIN A-LIKE LECTIN FAMILY PROTEIN"/>
    <property type="match status" value="1"/>
</dbReference>
<comment type="similarity">
    <text evidence="2">Belongs to the leguminous lectin family.</text>
</comment>
<dbReference type="EC" id="2.7.11.1" evidence="5"/>
<protein>
    <recommendedName>
        <fullName evidence="5">non-specific serine/threonine protein kinase</fullName>
        <ecNumber evidence="5">2.7.11.1</ecNumber>
    </recommendedName>
</protein>
<dbReference type="EMBL" id="CAKOAT010256154">
    <property type="protein sequence ID" value="CAH8358942.1"/>
    <property type="molecule type" value="Genomic_DNA"/>
</dbReference>
<evidence type="ECO:0000256" key="1">
    <source>
        <dbReference type="ARBA" id="ARBA00004251"/>
    </source>
</evidence>
<evidence type="ECO:0000256" key="20">
    <source>
        <dbReference type="ARBA" id="ARBA00048679"/>
    </source>
</evidence>
<evidence type="ECO:0000256" key="17">
    <source>
        <dbReference type="ARBA" id="ARBA00023170"/>
    </source>
</evidence>
<evidence type="ECO:0000256" key="8">
    <source>
        <dbReference type="ARBA" id="ARBA00022679"/>
    </source>
</evidence>
<gene>
    <name evidence="25" type="ORF">ERUC_LOCUS24698</name>
</gene>
<keyword evidence="10 23" id="KW-0732">Signal</keyword>
<dbReference type="PANTHER" id="PTHR32401:SF50">
    <property type="entry name" value="OS07G0133000 PROTEIN"/>
    <property type="match status" value="1"/>
</dbReference>
<feature type="signal peptide" evidence="23">
    <location>
        <begin position="1"/>
        <end position="25"/>
    </location>
</feature>
<evidence type="ECO:0000256" key="6">
    <source>
        <dbReference type="ARBA" id="ARBA00022475"/>
    </source>
</evidence>
<dbReference type="AlphaFoldDB" id="A0ABC8KIH8"/>
<comment type="catalytic activity">
    <reaction evidence="20">
        <text>L-seryl-[protein] + ATP = O-phospho-L-seryl-[protein] + ADP + H(+)</text>
        <dbReference type="Rhea" id="RHEA:17989"/>
        <dbReference type="Rhea" id="RHEA-COMP:9863"/>
        <dbReference type="Rhea" id="RHEA-COMP:11604"/>
        <dbReference type="ChEBI" id="CHEBI:15378"/>
        <dbReference type="ChEBI" id="CHEBI:29999"/>
        <dbReference type="ChEBI" id="CHEBI:30616"/>
        <dbReference type="ChEBI" id="CHEBI:83421"/>
        <dbReference type="ChEBI" id="CHEBI:456216"/>
        <dbReference type="EC" id="2.7.11.1"/>
    </reaction>
</comment>
<proteinExistence type="inferred from homology"/>
<dbReference type="Proteomes" id="UP001642260">
    <property type="component" value="Unassembled WGS sequence"/>
</dbReference>
<dbReference type="Gene3D" id="2.60.120.200">
    <property type="match status" value="1"/>
</dbReference>
<evidence type="ECO:0000313" key="25">
    <source>
        <dbReference type="EMBL" id="CAH8358942.1"/>
    </source>
</evidence>
<keyword evidence="17" id="KW-0675">Receptor</keyword>
<keyword evidence="7" id="KW-0723">Serine/threonine-protein kinase</keyword>
<evidence type="ECO:0000256" key="2">
    <source>
        <dbReference type="ARBA" id="ARBA00007606"/>
    </source>
</evidence>
<evidence type="ECO:0000256" key="3">
    <source>
        <dbReference type="ARBA" id="ARBA00008536"/>
    </source>
</evidence>
<dbReference type="InterPro" id="IPR013320">
    <property type="entry name" value="ConA-like_dom_sf"/>
</dbReference>
<dbReference type="FunFam" id="2.60.120.200:FF:000086">
    <property type="entry name" value="L-type lectin-domain containing receptor kinase S.4"/>
    <property type="match status" value="1"/>
</dbReference>